<dbReference type="InterPro" id="IPR009057">
    <property type="entry name" value="Homeodomain-like_sf"/>
</dbReference>
<dbReference type="InterPro" id="IPR053142">
    <property type="entry name" value="PchR_regulatory_protein"/>
</dbReference>
<reference evidence="4" key="1">
    <citation type="submission" date="2016-10" db="EMBL/GenBank/DDBJ databases">
        <title>Sequence of Gallionella enrichment culture.</title>
        <authorList>
            <person name="Poehlein A."/>
            <person name="Muehling M."/>
            <person name="Daniel R."/>
        </authorList>
    </citation>
    <scope>NUCLEOTIDE SEQUENCE</scope>
</reference>
<comment type="caution">
    <text evidence="4">The sequence shown here is derived from an EMBL/GenBank/DDBJ whole genome shotgun (WGS) entry which is preliminary data.</text>
</comment>
<evidence type="ECO:0000256" key="1">
    <source>
        <dbReference type="ARBA" id="ARBA00023015"/>
    </source>
</evidence>
<dbReference type="EMBL" id="MLJW01000085">
    <property type="protein sequence ID" value="OIR01331.1"/>
    <property type="molecule type" value="Genomic_DNA"/>
</dbReference>
<keyword evidence="2" id="KW-0804">Transcription</keyword>
<dbReference type="PROSITE" id="PS01124">
    <property type="entry name" value="HTH_ARAC_FAMILY_2"/>
    <property type="match status" value="1"/>
</dbReference>
<organism evidence="4">
    <name type="scientific">mine drainage metagenome</name>
    <dbReference type="NCBI Taxonomy" id="410659"/>
    <lineage>
        <taxon>unclassified sequences</taxon>
        <taxon>metagenomes</taxon>
        <taxon>ecological metagenomes</taxon>
    </lineage>
</organism>
<dbReference type="PANTHER" id="PTHR47893">
    <property type="entry name" value="REGULATORY PROTEIN PCHR"/>
    <property type="match status" value="1"/>
</dbReference>
<keyword evidence="1" id="KW-0805">Transcription regulation</keyword>
<dbReference type="Gene3D" id="1.10.10.60">
    <property type="entry name" value="Homeodomain-like"/>
    <property type="match status" value="2"/>
</dbReference>
<dbReference type="GO" id="GO:0003700">
    <property type="term" value="F:DNA-binding transcription factor activity"/>
    <property type="evidence" value="ECO:0007669"/>
    <property type="project" value="InterPro"/>
</dbReference>
<sequence length="251" mass="28964">MGIYITLKNDFSFSDDTLGNIIFKETQCNLLYLPFTDTSFHFQKDKEYVTLEVLYSFEDVKQLAILFPSTKRFIAKLKSGIAFSLYYKSHTISFAVREIVNSILHSGFQGDLQKVYLKMKAEELLLQTLALPSVKKNVSEKLNESTVDLLHEAKKFIEANYQQHYSIAKMGRRFGMNTTNFKKGFKQEFAMGPFEFLIKIRMSKAIELVKEKRVAVNQIADAAGYKSVGSFIKAFKKQFHYTPGQMRKTFI</sequence>
<accession>A0A1J5S051</accession>
<evidence type="ECO:0000256" key="2">
    <source>
        <dbReference type="ARBA" id="ARBA00023163"/>
    </source>
</evidence>
<protein>
    <submittedName>
        <fullName evidence="4">Virulence regulon transcriptional activator VirF</fullName>
    </submittedName>
</protein>
<dbReference type="PANTHER" id="PTHR47893:SF1">
    <property type="entry name" value="REGULATORY PROTEIN PCHR"/>
    <property type="match status" value="1"/>
</dbReference>
<evidence type="ECO:0000313" key="4">
    <source>
        <dbReference type="EMBL" id="OIR01331.1"/>
    </source>
</evidence>
<dbReference type="InterPro" id="IPR018060">
    <property type="entry name" value="HTH_AraC"/>
</dbReference>
<dbReference type="SUPFAM" id="SSF46689">
    <property type="entry name" value="Homeodomain-like"/>
    <property type="match status" value="2"/>
</dbReference>
<dbReference type="GO" id="GO:0043565">
    <property type="term" value="F:sequence-specific DNA binding"/>
    <property type="evidence" value="ECO:0007669"/>
    <property type="project" value="InterPro"/>
</dbReference>
<dbReference type="AlphaFoldDB" id="A0A1J5S051"/>
<feature type="domain" description="HTH araC/xylS-type" evidence="3">
    <location>
        <begin position="151"/>
        <end position="249"/>
    </location>
</feature>
<dbReference type="Pfam" id="PF12833">
    <property type="entry name" value="HTH_18"/>
    <property type="match status" value="1"/>
</dbReference>
<gene>
    <name evidence="4" type="primary">virF_1</name>
    <name evidence="4" type="ORF">GALL_166190</name>
</gene>
<name>A0A1J5S051_9ZZZZ</name>
<dbReference type="SMART" id="SM00342">
    <property type="entry name" value="HTH_ARAC"/>
    <property type="match status" value="1"/>
</dbReference>
<proteinExistence type="predicted"/>
<evidence type="ECO:0000259" key="3">
    <source>
        <dbReference type="PROSITE" id="PS01124"/>
    </source>
</evidence>